<protein>
    <submittedName>
        <fullName evidence="3">Uncharacterized protein</fullName>
    </submittedName>
</protein>
<dbReference type="RefSeq" id="WP_023788210.1">
    <property type="nucleotide sequence ID" value="NC_022997.1"/>
</dbReference>
<feature type="signal peptide" evidence="2">
    <location>
        <begin position="1"/>
        <end position="24"/>
    </location>
</feature>
<dbReference type="STRING" id="1029756.W911_14485"/>
<reference evidence="3 4" key="1">
    <citation type="journal article" date="2014" name="Genome Announc.">
        <title>Complete Genome Sequence of Hyphomicrobium nitrativorans Strain NL23, a Denitrifying Bacterium Isolated from Biofilm of a Methanol-Fed Denitrification System Treating Seawater at the Montreal Biodome.</title>
        <authorList>
            <person name="Martineau C."/>
            <person name="Villeneuve C."/>
            <person name="Mauffrey F."/>
            <person name="Villemur R."/>
        </authorList>
    </citation>
    <scope>NUCLEOTIDE SEQUENCE [LARGE SCALE GENOMIC DNA]</scope>
    <source>
        <strain evidence="3">NL23</strain>
    </source>
</reference>
<dbReference type="HOGENOM" id="CLU_161269_0_0_5"/>
<dbReference type="KEGG" id="hni:W911_14485"/>
<feature type="compositionally biased region" description="Basic and acidic residues" evidence="1">
    <location>
        <begin position="41"/>
        <end position="51"/>
    </location>
</feature>
<feature type="chain" id="PRO_5004741662" evidence="2">
    <location>
        <begin position="25"/>
        <end position="111"/>
    </location>
</feature>
<gene>
    <name evidence="3" type="ORF">W911_14485</name>
</gene>
<name>V5SJT4_9HYPH</name>
<evidence type="ECO:0000313" key="3">
    <source>
        <dbReference type="EMBL" id="AHB50340.1"/>
    </source>
</evidence>
<dbReference type="PATRIC" id="fig|1029756.8.peg.3017"/>
<evidence type="ECO:0000256" key="2">
    <source>
        <dbReference type="SAM" id="SignalP"/>
    </source>
</evidence>
<proteinExistence type="predicted"/>
<organism evidence="3 4">
    <name type="scientific">Hyphomicrobium nitrativorans NL23</name>
    <dbReference type="NCBI Taxonomy" id="1029756"/>
    <lineage>
        <taxon>Bacteria</taxon>
        <taxon>Pseudomonadati</taxon>
        <taxon>Pseudomonadota</taxon>
        <taxon>Alphaproteobacteria</taxon>
        <taxon>Hyphomicrobiales</taxon>
        <taxon>Hyphomicrobiaceae</taxon>
        <taxon>Hyphomicrobium</taxon>
    </lineage>
</organism>
<evidence type="ECO:0000256" key="1">
    <source>
        <dbReference type="SAM" id="MobiDB-lite"/>
    </source>
</evidence>
<feature type="region of interest" description="Disordered" evidence="1">
    <location>
        <begin position="29"/>
        <end position="67"/>
    </location>
</feature>
<sequence length="111" mass="12024">MKRASRPILAALGAMMLWLPSASADEGHFCGDAVESGRSSGDTRDEAETKAKGWWSSRAGTSGRGYEHWEHARDKSVECTEDNVGKVYCKAKGRPCLPAGTLPDNVPKIEM</sequence>
<evidence type="ECO:0000313" key="4">
    <source>
        <dbReference type="Proteomes" id="UP000018542"/>
    </source>
</evidence>
<dbReference type="OrthoDB" id="7933006at2"/>
<keyword evidence="2" id="KW-0732">Signal</keyword>
<dbReference type="AlphaFoldDB" id="V5SJT4"/>
<dbReference type="EMBL" id="CP006912">
    <property type="protein sequence ID" value="AHB50340.1"/>
    <property type="molecule type" value="Genomic_DNA"/>
</dbReference>
<keyword evidence="4" id="KW-1185">Reference proteome</keyword>
<accession>V5SJT4</accession>
<dbReference type="Proteomes" id="UP000018542">
    <property type="component" value="Chromosome"/>
</dbReference>